<gene>
    <name evidence="2" type="ORF">BSZ39_09965</name>
</gene>
<keyword evidence="3" id="KW-1185">Reference proteome</keyword>
<reference evidence="3" key="1">
    <citation type="submission" date="2016-12" db="EMBL/GenBank/DDBJ databases">
        <authorList>
            <person name="Meng X."/>
        </authorList>
    </citation>
    <scope>NUCLEOTIDE SEQUENCE [LARGE SCALE GENOMIC DNA]</scope>
    <source>
        <strain evidence="3">DSM 19116</strain>
    </source>
</reference>
<dbReference type="RefSeq" id="WP_073717187.1">
    <property type="nucleotide sequence ID" value="NZ_MQVR01000067.1"/>
</dbReference>
<protein>
    <submittedName>
        <fullName evidence="2">Uncharacterized protein</fullName>
    </submittedName>
</protein>
<name>A0A1Q5Q0F5_9ACTO</name>
<evidence type="ECO:0000313" key="2">
    <source>
        <dbReference type="EMBL" id="OKL53348.1"/>
    </source>
</evidence>
<dbReference type="Proteomes" id="UP000185628">
    <property type="component" value="Unassembled WGS sequence"/>
</dbReference>
<organism evidence="2 3">
    <name type="scientific">Bowdeniella nasicola</name>
    <dbReference type="NCBI Taxonomy" id="208480"/>
    <lineage>
        <taxon>Bacteria</taxon>
        <taxon>Bacillati</taxon>
        <taxon>Actinomycetota</taxon>
        <taxon>Actinomycetes</taxon>
        <taxon>Actinomycetales</taxon>
        <taxon>Actinomycetaceae</taxon>
        <taxon>Bowdeniella</taxon>
    </lineage>
</organism>
<dbReference type="AlphaFoldDB" id="A0A1Q5Q0F5"/>
<keyword evidence="1" id="KW-1133">Transmembrane helix</keyword>
<evidence type="ECO:0000256" key="1">
    <source>
        <dbReference type="SAM" id="Phobius"/>
    </source>
</evidence>
<sequence>MLRFVYFGALGMLAAAGLLIASGHVSIAGWVGGVGSALVIATSVLFIHVFATRHEVRASEPQIRSAIAAGRGALVRIDAISETGVIINERHVCALTLTVQPRGGRAFRTIISRRISALEMPQFQPGTTHPAVVLTPDGPETVIVSTPDLLRELNPWLTNLQVPPAESVGDI</sequence>
<dbReference type="EMBL" id="MQVR01000067">
    <property type="protein sequence ID" value="OKL53348.1"/>
    <property type="molecule type" value="Genomic_DNA"/>
</dbReference>
<feature type="transmembrane region" description="Helical" evidence="1">
    <location>
        <begin position="33"/>
        <end position="51"/>
    </location>
</feature>
<proteinExistence type="predicted"/>
<evidence type="ECO:0000313" key="3">
    <source>
        <dbReference type="Proteomes" id="UP000185628"/>
    </source>
</evidence>
<accession>A0A1Q5Q0F5</accession>
<comment type="caution">
    <text evidence="2">The sequence shown here is derived from an EMBL/GenBank/DDBJ whole genome shotgun (WGS) entry which is preliminary data.</text>
</comment>
<dbReference type="OrthoDB" id="4965912at2"/>
<keyword evidence="1" id="KW-0472">Membrane</keyword>
<keyword evidence="1" id="KW-0812">Transmembrane</keyword>